<dbReference type="SFLD" id="SFLDG01129">
    <property type="entry name" value="C1.5:_HAD__Beta-PGM__Phosphata"/>
    <property type="match status" value="1"/>
</dbReference>
<dbReference type="InterPro" id="IPR023214">
    <property type="entry name" value="HAD_sf"/>
</dbReference>
<dbReference type="PANTHER" id="PTHR43434:SF1">
    <property type="entry name" value="PHOSPHOGLYCOLATE PHOSPHATASE"/>
    <property type="match status" value="1"/>
</dbReference>
<reference evidence="1" key="2">
    <citation type="submission" date="2021-04" db="EMBL/GenBank/DDBJ databases">
        <authorList>
            <person name="Gilroy R."/>
        </authorList>
    </citation>
    <scope>NUCLEOTIDE SEQUENCE</scope>
    <source>
        <strain evidence="1">CHK189-11263</strain>
    </source>
</reference>
<organism evidence="1 2">
    <name type="scientific">Candidatus Flavonifractor intestinipullorum</name>
    <dbReference type="NCBI Taxonomy" id="2838587"/>
    <lineage>
        <taxon>Bacteria</taxon>
        <taxon>Bacillati</taxon>
        <taxon>Bacillota</taxon>
        <taxon>Clostridia</taxon>
        <taxon>Eubacteriales</taxon>
        <taxon>Oscillospiraceae</taxon>
        <taxon>Flavonifractor</taxon>
    </lineage>
</organism>
<protein>
    <submittedName>
        <fullName evidence="1">HAD family hydrolase</fullName>
    </submittedName>
</protein>
<accession>A0A9D2M8V4</accession>
<dbReference type="GO" id="GO:0006281">
    <property type="term" value="P:DNA repair"/>
    <property type="evidence" value="ECO:0007669"/>
    <property type="project" value="TreeGrafter"/>
</dbReference>
<reference evidence="1" key="1">
    <citation type="journal article" date="2021" name="PeerJ">
        <title>Extensive microbial diversity within the chicken gut microbiome revealed by metagenomics and culture.</title>
        <authorList>
            <person name="Gilroy R."/>
            <person name="Ravi A."/>
            <person name="Getino M."/>
            <person name="Pursley I."/>
            <person name="Horton D.L."/>
            <person name="Alikhan N.F."/>
            <person name="Baker D."/>
            <person name="Gharbi K."/>
            <person name="Hall N."/>
            <person name="Watson M."/>
            <person name="Adriaenssens E.M."/>
            <person name="Foster-Nyarko E."/>
            <person name="Jarju S."/>
            <person name="Secka A."/>
            <person name="Antonio M."/>
            <person name="Oren A."/>
            <person name="Chaudhuri R.R."/>
            <person name="La Ragione R."/>
            <person name="Hildebrand F."/>
            <person name="Pallen M.J."/>
        </authorList>
    </citation>
    <scope>NUCLEOTIDE SEQUENCE</scope>
    <source>
        <strain evidence="1">CHK189-11263</strain>
    </source>
</reference>
<dbReference type="GO" id="GO:0008967">
    <property type="term" value="F:phosphoglycolate phosphatase activity"/>
    <property type="evidence" value="ECO:0007669"/>
    <property type="project" value="TreeGrafter"/>
</dbReference>
<dbReference type="SFLD" id="SFLDG01135">
    <property type="entry name" value="C1.5.6:_HAD__Beta-PGM__Phospha"/>
    <property type="match status" value="1"/>
</dbReference>
<dbReference type="SUPFAM" id="SSF56784">
    <property type="entry name" value="HAD-like"/>
    <property type="match status" value="1"/>
</dbReference>
<comment type="caution">
    <text evidence="1">The sequence shown here is derived from an EMBL/GenBank/DDBJ whole genome shotgun (WGS) entry which is preliminary data.</text>
</comment>
<dbReference type="Pfam" id="PF13419">
    <property type="entry name" value="HAD_2"/>
    <property type="match status" value="1"/>
</dbReference>
<dbReference type="PROSITE" id="PS01228">
    <property type="entry name" value="COF_1"/>
    <property type="match status" value="1"/>
</dbReference>
<dbReference type="InterPro" id="IPR006439">
    <property type="entry name" value="HAD-SF_hydro_IA"/>
</dbReference>
<dbReference type="PANTHER" id="PTHR43434">
    <property type="entry name" value="PHOSPHOGLYCOLATE PHOSPHATASE"/>
    <property type="match status" value="1"/>
</dbReference>
<dbReference type="AlphaFoldDB" id="A0A9D2M8V4"/>
<sequence length="216" mass="23414">MRYDAVIFDLDGTLLNTLDDLAESTNYALEQCGFPRRTVDEVRRFVGNGVGLLIHRAVPANTPEEAEAACLKVFQAHYLTHMREKTAPYPGVLELLEALNRAGCGVAVVSNKFDAAVKNLCRDYFGRAVPVAIGESATVRRKPAPDTVFAALAELKASAARAVYVGDSDVDIDTARNAGMDCLSVSWGFRDREFLLAHGASRIVDSPAELLRALEG</sequence>
<dbReference type="InterPro" id="IPR050155">
    <property type="entry name" value="HAD-like_hydrolase_sf"/>
</dbReference>
<dbReference type="InterPro" id="IPR023198">
    <property type="entry name" value="PGP-like_dom2"/>
</dbReference>
<dbReference type="Proteomes" id="UP000824208">
    <property type="component" value="Unassembled WGS sequence"/>
</dbReference>
<name>A0A9D2M8V4_9FIRM</name>
<dbReference type="SFLD" id="SFLDS00003">
    <property type="entry name" value="Haloacid_Dehalogenase"/>
    <property type="match status" value="1"/>
</dbReference>
<gene>
    <name evidence="1" type="ORF">H9714_02075</name>
</gene>
<proteinExistence type="predicted"/>
<evidence type="ECO:0000313" key="2">
    <source>
        <dbReference type="Proteomes" id="UP000824208"/>
    </source>
</evidence>
<dbReference type="Gene3D" id="3.40.50.1000">
    <property type="entry name" value="HAD superfamily/HAD-like"/>
    <property type="match status" value="1"/>
</dbReference>
<dbReference type="InterPro" id="IPR041492">
    <property type="entry name" value="HAD_2"/>
</dbReference>
<dbReference type="InterPro" id="IPR036412">
    <property type="entry name" value="HAD-like_sf"/>
</dbReference>
<keyword evidence="1" id="KW-0378">Hydrolase</keyword>
<dbReference type="GO" id="GO:0005829">
    <property type="term" value="C:cytosol"/>
    <property type="evidence" value="ECO:0007669"/>
    <property type="project" value="TreeGrafter"/>
</dbReference>
<evidence type="ECO:0000313" key="1">
    <source>
        <dbReference type="EMBL" id="HJB56320.1"/>
    </source>
</evidence>
<dbReference type="NCBIfam" id="TIGR01509">
    <property type="entry name" value="HAD-SF-IA-v3"/>
    <property type="match status" value="1"/>
</dbReference>
<dbReference type="EMBL" id="DWYC01000025">
    <property type="protein sequence ID" value="HJB56320.1"/>
    <property type="molecule type" value="Genomic_DNA"/>
</dbReference>
<dbReference type="NCBIfam" id="TIGR01549">
    <property type="entry name" value="HAD-SF-IA-v1"/>
    <property type="match status" value="1"/>
</dbReference>
<dbReference type="Gene3D" id="1.10.150.240">
    <property type="entry name" value="Putative phosphatase, domain 2"/>
    <property type="match status" value="1"/>
</dbReference>